<dbReference type="SUPFAM" id="SSF142823">
    <property type="entry name" value="ComB-like"/>
    <property type="match status" value="1"/>
</dbReference>
<proteinExistence type="inferred from homology"/>
<dbReference type="Gene3D" id="3.90.1560.10">
    <property type="entry name" value="ComB-like"/>
    <property type="match status" value="1"/>
</dbReference>
<evidence type="ECO:0000256" key="2">
    <source>
        <dbReference type="ARBA" id="ARBA00009997"/>
    </source>
</evidence>
<gene>
    <name evidence="8" type="primary">comB</name>
    <name evidence="9" type="ORF">SAMN05444410_10484</name>
</gene>
<dbReference type="Proteomes" id="UP000198711">
    <property type="component" value="Unassembled WGS sequence"/>
</dbReference>
<dbReference type="InterPro" id="IPR005238">
    <property type="entry name" value="ComB-like"/>
</dbReference>
<evidence type="ECO:0000256" key="4">
    <source>
        <dbReference type="ARBA" id="ARBA00021948"/>
    </source>
</evidence>
<dbReference type="PANTHER" id="PTHR37311:SF1">
    <property type="entry name" value="2-PHOSPHOSULFOLACTATE PHOSPHATASE-RELATED"/>
    <property type="match status" value="1"/>
</dbReference>
<evidence type="ECO:0000256" key="1">
    <source>
        <dbReference type="ARBA" id="ARBA00001946"/>
    </source>
</evidence>
<protein>
    <recommendedName>
        <fullName evidence="4 8">Probable 2-phosphosulfolactate phosphatase</fullName>
        <ecNumber evidence="3 8">3.1.3.71</ecNumber>
    </recommendedName>
</protein>
<evidence type="ECO:0000256" key="7">
    <source>
        <dbReference type="ARBA" id="ARBA00033711"/>
    </source>
</evidence>
<evidence type="ECO:0000256" key="3">
    <source>
        <dbReference type="ARBA" id="ARBA00012953"/>
    </source>
</evidence>
<evidence type="ECO:0000313" key="9">
    <source>
        <dbReference type="EMBL" id="SDW60681.1"/>
    </source>
</evidence>
<keyword evidence="10" id="KW-1185">Reference proteome</keyword>
<dbReference type="EMBL" id="FNNO01000004">
    <property type="protein sequence ID" value="SDW60681.1"/>
    <property type="molecule type" value="Genomic_DNA"/>
</dbReference>
<dbReference type="Pfam" id="PF04029">
    <property type="entry name" value="2-ph_phosp"/>
    <property type="match status" value="1"/>
</dbReference>
<sequence length="247" mass="26760">MNQKPSLFTVVSPRLLDIYDISNGIVVVIDVFRATSTIATALYNGATRVIPVDSVDKCIQIGKTTGGITAGERDGKVIEGLAHGNSPAEYPRSFIAGKTLVLTTTNGTRLLHMALNNGASEVITGSFPNLSAVCDHLVAQNKNVVLGCSAWKDRFNLEDALFAGAVIERIRDHFAIHCDSSLMAEDMYRLHKNDIKQFIRKTTHWHRLAAYGLEADLEYCVTADQANVLPVYRNGDLVSLTGPAGGS</sequence>
<evidence type="ECO:0000256" key="6">
    <source>
        <dbReference type="ARBA" id="ARBA00022842"/>
    </source>
</evidence>
<dbReference type="RefSeq" id="WP_092723067.1">
    <property type="nucleotide sequence ID" value="NZ_FNNO01000004.1"/>
</dbReference>
<dbReference type="GO" id="GO:0050532">
    <property type="term" value="F:2-phosphosulfolactate phosphatase activity"/>
    <property type="evidence" value="ECO:0007669"/>
    <property type="project" value="UniProtKB-UniRule"/>
</dbReference>
<dbReference type="AlphaFoldDB" id="A0A8X8LD30"/>
<dbReference type="GO" id="GO:0050545">
    <property type="term" value="F:sulfopyruvate decarboxylase activity"/>
    <property type="evidence" value="ECO:0007669"/>
    <property type="project" value="TreeGrafter"/>
</dbReference>
<reference evidence="9 10" key="1">
    <citation type="submission" date="2016-10" db="EMBL/GenBank/DDBJ databases">
        <authorList>
            <person name="Varghese N."/>
            <person name="Submissions S."/>
        </authorList>
    </citation>
    <scope>NUCLEOTIDE SEQUENCE [LARGE SCALE GENOMIC DNA]</scope>
    <source>
        <strain evidence="9 10">DSM 25353</strain>
    </source>
</reference>
<organism evidence="9 10">
    <name type="scientific">Hydrobacter penzbergensis</name>
    <dbReference type="NCBI Taxonomy" id="1235997"/>
    <lineage>
        <taxon>Bacteria</taxon>
        <taxon>Pseudomonadati</taxon>
        <taxon>Bacteroidota</taxon>
        <taxon>Chitinophagia</taxon>
        <taxon>Chitinophagales</taxon>
        <taxon>Chitinophagaceae</taxon>
        <taxon>Hydrobacter</taxon>
    </lineage>
</organism>
<evidence type="ECO:0000256" key="5">
    <source>
        <dbReference type="ARBA" id="ARBA00022801"/>
    </source>
</evidence>
<accession>A0A8X8LD30</accession>
<dbReference type="EC" id="3.1.3.71" evidence="3 8"/>
<dbReference type="GO" id="GO:0000287">
    <property type="term" value="F:magnesium ion binding"/>
    <property type="evidence" value="ECO:0007669"/>
    <property type="project" value="UniProtKB-UniRule"/>
</dbReference>
<dbReference type="HAMAP" id="MF_00490">
    <property type="entry name" value="ComB"/>
    <property type="match status" value="1"/>
</dbReference>
<comment type="similarity">
    <text evidence="2 8">Belongs to the ComB family.</text>
</comment>
<name>A0A8X8LD30_9BACT</name>
<dbReference type="InterPro" id="IPR036702">
    <property type="entry name" value="ComB-like_sf"/>
</dbReference>
<comment type="cofactor">
    <cofactor evidence="1 8">
        <name>Mg(2+)</name>
        <dbReference type="ChEBI" id="CHEBI:18420"/>
    </cofactor>
</comment>
<dbReference type="PANTHER" id="PTHR37311">
    <property type="entry name" value="2-PHOSPHOSULFOLACTATE PHOSPHATASE-RELATED"/>
    <property type="match status" value="1"/>
</dbReference>
<evidence type="ECO:0000256" key="8">
    <source>
        <dbReference type="HAMAP-Rule" id="MF_00490"/>
    </source>
</evidence>
<evidence type="ECO:0000313" key="10">
    <source>
        <dbReference type="Proteomes" id="UP000198711"/>
    </source>
</evidence>
<keyword evidence="5 8" id="KW-0378">Hydrolase</keyword>
<comment type="caution">
    <text evidence="9">The sequence shown here is derived from an EMBL/GenBank/DDBJ whole genome shotgun (WGS) entry which is preliminary data.</text>
</comment>
<comment type="catalytic activity">
    <reaction evidence="7 8">
        <text>(2R)-O-phospho-3-sulfolactate + H2O = (2R)-3-sulfolactate + phosphate</text>
        <dbReference type="Rhea" id="RHEA:23416"/>
        <dbReference type="ChEBI" id="CHEBI:15377"/>
        <dbReference type="ChEBI" id="CHEBI:15597"/>
        <dbReference type="ChEBI" id="CHEBI:43474"/>
        <dbReference type="ChEBI" id="CHEBI:58738"/>
        <dbReference type="EC" id="3.1.3.71"/>
    </reaction>
</comment>
<keyword evidence="6 8" id="KW-0460">Magnesium</keyword>